<proteinExistence type="predicted"/>
<dbReference type="EMBL" id="PGCJ01000592">
    <property type="protein sequence ID" value="PLW25726.1"/>
    <property type="molecule type" value="Genomic_DNA"/>
</dbReference>
<keyword evidence="3" id="KW-1185">Reference proteome</keyword>
<feature type="region of interest" description="Disordered" evidence="1">
    <location>
        <begin position="1"/>
        <end position="61"/>
    </location>
</feature>
<accession>A0A2N5TJP2</accession>
<organism evidence="2 3">
    <name type="scientific">Puccinia coronata f. sp. avenae</name>
    <dbReference type="NCBI Taxonomy" id="200324"/>
    <lineage>
        <taxon>Eukaryota</taxon>
        <taxon>Fungi</taxon>
        <taxon>Dikarya</taxon>
        <taxon>Basidiomycota</taxon>
        <taxon>Pucciniomycotina</taxon>
        <taxon>Pucciniomycetes</taxon>
        <taxon>Pucciniales</taxon>
        <taxon>Pucciniaceae</taxon>
        <taxon>Puccinia</taxon>
    </lineage>
</organism>
<evidence type="ECO:0000313" key="3">
    <source>
        <dbReference type="Proteomes" id="UP000235388"/>
    </source>
</evidence>
<evidence type="ECO:0000313" key="2">
    <source>
        <dbReference type="EMBL" id="PLW25726.1"/>
    </source>
</evidence>
<sequence>MARNQEMATNQQKSKSQQMSKKPPGPPDRVSGLPRGAGSLFSGEAAPGRSPPQSTPGDAPWVNVAYYSSITAGADLVTKKSFTASMICRRNPKRRTAN</sequence>
<comment type="caution">
    <text evidence="2">The sequence shown here is derived from an EMBL/GenBank/DDBJ whole genome shotgun (WGS) entry which is preliminary data.</text>
</comment>
<dbReference type="Proteomes" id="UP000235388">
    <property type="component" value="Unassembled WGS sequence"/>
</dbReference>
<feature type="compositionally biased region" description="Low complexity" evidence="1">
    <location>
        <begin position="11"/>
        <end position="22"/>
    </location>
</feature>
<feature type="compositionally biased region" description="Polar residues" evidence="1">
    <location>
        <begin position="1"/>
        <end position="10"/>
    </location>
</feature>
<dbReference type="AlphaFoldDB" id="A0A2N5TJP2"/>
<name>A0A2N5TJP2_9BASI</name>
<reference evidence="2 3" key="1">
    <citation type="submission" date="2017-11" db="EMBL/GenBank/DDBJ databases">
        <title>De novo assembly and phasing of dikaryotic genomes from two isolates of Puccinia coronata f. sp. avenae, the causal agent of oat crown rust.</title>
        <authorList>
            <person name="Miller M.E."/>
            <person name="Zhang Y."/>
            <person name="Omidvar V."/>
            <person name="Sperschneider J."/>
            <person name="Schwessinger B."/>
            <person name="Raley C."/>
            <person name="Palmer J.M."/>
            <person name="Garnica D."/>
            <person name="Upadhyaya N."/>
            <person name="Rathjen J."/>
            <person name="Taylor J.M."/>
            <person name="Park R.F."/>
            <person name="Dodds P.N."/>
            <person name="Hirsch C.D."/>
            <person name="Kianian S.F."/>
            <person name="Figueroa M."/>
        </authorList>
    </citation>
    <scope>NUCLEOTIDE SEQUENCE [LARGE SCALE GENOMIC DNA]</scope>
    <source>
        <strain evidence="2">12NC29</strain>
    </source>
</reference>
<protein>
    <submittedName>
        <fullName evidence="2">Uncharacterized protein</fullName>
    </submittedName>
</protein>
<gene>
    <name evidence="2" type="ORF">PCANC_25918</name>
</gene>
<evidence type="ECO:0000256" key="1">
    <source>
        <dbReference type="SAM" id="MobiDB-lite"/>
    </source>
</evidence>